<reference evidence="6" key="1">
    <citation type="submission" date="2020-02" db="EMBL/GenBank/DDBJ databases">
        <title>Relaxed selection underlies rapid genomic changes in the transitions from sociality to social parasitism in ants.</title>
        <authorList>
            <person name="Bi X."/>
        </authorList>
    </citation>
    <scope>NUCLEOTIDE SEQUENCE</scope>
    <source>
        <strain evidence="6">BGI-DK2013a</strain>
        <tissue evidence="6">Whole body</tissue>
    </source>
</reference>
<sequence length="699" mass="82934">MMLVLLRWLSSITRKRPPWAFSVSFSGEDPSFPTPLKTKPALKRFLLKPRIFFMERSVTGDILTTAPRMKKATWSNSIRYFNSFTADGKDFEEGKWVSHALSEKNKNDHLEKCLNLYNKQHRKTLSGVQSFEHLKKCENEWIKLLFNTVIKYGKQKKYSISAISEVKSETKDVEPIYPSIENISFKAKCKRKRQAWHEKIKSLETVEEKLFKINMPRYYGWKSLILKEHVIPYNSLSHAQYFTRTHIVKEFGLPAYYNTVISTEQLDRIVQSIKSDIEDNIIFEYCIRRREHEIKADKFPLDENIKASDRKINMEKIISKALIHRINRTMLIHLTSENPHLLHTEVDFEPRLEASWFMGGLNPPNFVRNFRKSVKFLKEFVDDSVNLPVQYFGQPVVHLRHKHPLRQIIPLSDCENSALEVPTFKLNPKVLTYTLEKKHLTNIPGFWPGDENEFGFLSYHNCTYLQTRPEKYNDTSAALTIQAVLASYSWLLSQACYQGFSTFNDITYPLTTQTIITNGQWWSFFVYQLNTTLVHSEYADENLKRNICWITEPIKLFDKIENDKVHGLNEEVLKTLIKFYMNIPEERVGVNLKPYLGKSVKVIADIEHDERRNWLEKQYKHLVANRPRHRRIPEIYDWQKIYIIRHKTRPMDKKREPWEFGIKMYKRTLDDHQPAYIPRRLRANPKKRNRGRWAKTYYP</sequence>
<evidence type="ECO:0000256" key="5">
    <source>
        <dbReference type="SAM" id="MobiDB-lite"/>
    </source>
</evidence>
<gene>
    <name evidence="6" type="primary">Mrps30</name>
    <name evidence="6" type="ORF">G6Z75_0013089</name>
</gene>
<dbReference type="PANTHER" id="PTHR13014">
    <property type="entry name" value="MITOCHONDRIAL 28S RIBOSOMAL PROTEIN S30/P52 PRO-APOTOTIC PROTEIN"/>
    <property type="match status" value="1"/>
</dbReference>
<dbReference type="GO" id="GO:0006412">
    <property type="term" value="P:translation"/>
    <property type="evidence" value="ECO:0007669"/>
    <property type="project" value="InterPro"/>
</dbReference>
<evidence type="ECO:0000313" key="6">
    <source>
        <dbReference type="EMBL" id="KAG5314840.1"/>
    </source>
</evidence>
<keyword evidence="7" id="KW-1185">Reference proteome</keyword>
<feature type="compositionally biased region" description="Basic residues" evidence="5">
    <location>
        <begin position="679"/>
        <end position="693"/>
    </location>
</feature>
<evidence type="ECO:0000256" key="2">
    <source>
        <dbReference type="ARBA" id="ARBA00022980"/>
    </source>
</evidence>
<evidence type="ECO:0000256" key="3">
    <source>
        <dbReference type="ARBA" id="ARBA00023128"/>
    </source>
</evidence>
<name>A0A836EZN3_9HYME</name>
<dbReference type="GO" id="GO:0003735">
    <property type="term" value="F:structural constituent of ribosome"/>
    <property type="evidence" value="ECO:0007669"/>
    <property type="project" value="InterPro"/>
</dbReference>
<accession>A0A836EZN3</accession>
<organism evidence="6 7">
    <name type="scientific">Acromyrmex insinuator</name>
    <dbReference type="NCBI Taxonomy" id="230686"/>
    <lineage>
        <taxon>Eukaryota</taxon>
        <taxon>Metazoa</taxon>
        <taxon>Ecdysozoa</taxon>
        <taxon>Arthropoda</taxon>
        <taxon>Hexapoda</taxon>
        <taxon>Insecta</taxon>
        <taxon>Pterygota</taxon>
        <taxon>Neoptera</taxon>
        <taxon>Endopterygota</taxon>
        <taxon>Hymenoptera</taxon>
        <taxon>Apocrita</taxon>
        <taxon>Aculeata</taxon>
        <taxon>Formicoidea</taxon>
        <taxon>Formicidae</taxon>
        <taxon>Myrmicinae</taxon>
        <taxon>Acromyrmex</taxon>
    </lineage>
</organism>
<protein>
    <submittedName>
        <fullName evidence="6">RT30 protein</fullName>
    </submittedName>
</protein>
<evidence type="ECO:0000313" key="7">
    <source>
        <dbReference type="Proteomes" id="UP000667349"/>
    </source>
</evidence>
<keyword evidence="2" id="KW-0689">Ribosomal protein</keyword>
<dbReference type="AlphaFoldDB" id="A0A836EZN3"/>
<feature type="non-terminal residue" evidence="6">
    <location>
        <position position="1"/>
    </location>
</feature>
<dbReference type="EMBL" id="JAANHZ010000141">
    <property type="protein sequence ID" value="KAG5314840.1"/>
    <property type="molecule type" value="Genomic_DNA"/>
</dbReference>
<evidence type="ECO:0000256" key="1">
    <source>
        <dbReference type="ARBA" id="ARBA00004173"/>
    </source>
</evidence>
<dbReference type="Pfam" id="PF07147">
    <property type="entry name" value="PDCD9"/>
    <property type="match status" value="1"/>
</dbReference>
<dbReference type="Proteomes" id="UP000667349">
    <property type="component" value="Unassembled WGS sequence"/>
</dbReference>
<comment type="subcellular location">
    <subcellularLocation>
        <location evidence="1">Mitochondrion</location>
    </subcellularLocation>
</comment>
<dbReference type="GO" id="GO:0005762">
    <property type="term" value="C:mitochondrial large ribosomal subunit"/>
    <property type="evidence" value="ECO:0007669"/>
    <property type="project" value="TreeGrafter"/>
</dbReference>
<dbReference type="InterPro" id="IPR010793">
    <property type="entry name" value="Ribosomal_mL37/mL65"/>
</dbReference>
<feature type="region of interest" description="Disordered" evidence="5">
    <location>
        <begin position="676"/>
        <end position="699"/>
    </location>
</feature>
<feature type="non-terminal residue" evidence="6">
    <location>
        <position position="699"/>
    </location>
</feature>
<comment type="caution">
    <text evidence="6">The sequence shown here is derived from an EMBL/GenBank/DDBJ whole genome shotgun (WGS) entry which is preliminary data.</text>
</comment>
<proteinExistence type="predicted"/>
<keyword evidence="3" id="KW-0496">Mitochondrion</keyword>
<dbReference type="PANTHER" id="PTHR13014:SF3">
    <property type="entry name" value="LARGE RIBOSOMAL SUBUNIT PROTEIN ML65"/>
    <property type="match status" value="1"/>
</dbReference>
<keyword evidence="4" id="KW-0687">Ribonucleoprotein</keyword>
<evidence type="ECO:0000256" key="4">
    <source>
        <dbReference type="ARBA" id="ARBA00023274"/>
    </source>
</evidence>
<dbReference type="InterPro" id="IPR039982">
    <property type="entry name" value="Ribosomal_mL65"/>
</dbReference>